<gene>
    <name evidence="1" type="ORF">HRH59_09975</name>
</gene>
<evidence type="ECO:0000313" key="2">
    <source>
        <dbReference type="Proteomes" id="UP000523161"/>
    </source>
</evidence>
<accession>A0A7Y5ARS3</accession>
<dbReference type="PROSITE" id="PS51257">
    <property type="entry name" value="PROKAR_LIPOPROTEIN"/>
    <property type="match status" value="1"/>
</dbReference>
<dbReference type="EMBL" id="JABSOD010000008">
    <property type="protein sequence ID" value="NRQ42879.1"/>
    <property type="molecule type" value="Genomic_DNA"/>
</dbReference>
<reference evidence="1 2" key="1">
    <citation type="submission" date="2020-06" db="EMBL/GenBank/DDBJ databases">
        <title>Rheinheimera sp. nov., a marine bacterium isolated from coastal.</title>
        <authorList>
            <person name="Yu Q."/>
            <person name="Qi Y."/>
            <person name="Pu J."/>
        </authorList>
    </citation>
    <scope>NUCLEOTIDE SEQUENCE [LARGE SCALE GENOMIC DNA]</scope>
    <source>
        <strain evidence="1 2">YQF-2</strain>
    </source>
</reference>
<organism evidence="1 2">
    <name type="scientific">Rheinheimera lutimaris</name>
    <dbReference type="NCBI Taxonomy" id="2740584"/>
    <lineage>
        <taxon>Bacteria</taxon>
        <taxon>Pseudomonadati</taxon>
        <taxon>Pseudomonadota</taxon>
        <taxon>Gammaproteobacteria</taxon>
        <taxon>Chromatiales</taxon>
        <taxon>Chromatiaceae</taxon>
        <taxon>Rheinheimera</taxon>
    </lineage>
</organism>
<dbReference type="AlphaFoldDB" id="A0A7Y5ARS3"/>
<keyword evidence="2" id="KW-1185">Reference proteome</keyword>
<name>A0A7Y5ARS3_9GAMM</name>
<dbReference type="Pfam" id="PF04170">
    <property type="entry name" value="NlpE"/>
    <property type="match status" value="1"/>
</dbReference>
<dbReference type="Gene3D" id="2.40.128.640">
    <property type="match status" value="1"/>
</dbReference>
<sequence>MNTRLSIMAVTALLLLAACDNTTPGKVPANTPTADAAPANTGGAMADSEHNARISLDWAGTYQGMLPCADCEGISTTVVLSGDGSYQLSQVYIGKSDQQFNSSGKFNWNEAGNTVLLEADQPVQFFVGENRLFMLDQQGKRIAGELAARYSLSKQEPSVPAANQG</sequence>
<dbReference type="Proteomes" id="UP000523161">
    <property type="component" value="Unassembled WGS sequence"/>
</dbReference>
<dbReference type="RefSeq" id="WP_173501122.1">
    <property type="nucleotide sequence ID" value="NZ_JABSOD010000008.1"/>
</dbReference>
<evidence type="ECO:0000313" key="1">
    <source>
        <dbReference type="EMBL" id="NRQ42879.1"/>
    </source>
</evidence>
<comment type="caution">
    <text evidence="1">The sequence shown here is derived from an EMBL/GenBank/DDBJ whole genome shotgun (WGS) entry which is preliminary data.</text>
</comment>
<dbReference type="InterPro" id="IPR007298">
    <property type="entry name" value="Cu-R_lipoprotein_NlpE"/>
</dbReference>
<protein>
    <submittedName>
        <fullName evidence="1">Copper resistance protein NlpE N-terminal domain-containing protein</fullName>
    </submittedName>
</protein>
<proteinExistence type="predicted"/>